<dbReference type="Proteomes" id="UP000283509">
    <property type="component" value="Unassembled WGS sequence"/>
</dbReference>
<dbReference type="PANTHER" id="PTHR46190">
    <property type="entry name" value="SI:CH211-201H21.5-RELATED"/>
    <property type="match status" value="1"/>
</dbReference>
<dbReference type="Gene3D" id="3.90.245.10">
    <property type="entry name" value="Ribonucleoside hydrolase-like"/>
    <property type="match status" value="1"/>
</dbReference>
<keyword evidence="4" id="KW-1185">Reference proteome</keyword>
<organism evidence="3 4">
    <name type="scientific">Penaeus vannamei</name>
    <name type="common">Whiteleg shrimp</name>
    <name type="synonym">Litopenaeus vannamei</name>
    <dbReference type="NCBI Taxonomy" id="6689"/>
    <lineage>
        <taxon>Eukaryota</taxon>
        <taxon>Metazoa</taxon>
        <taxon>Ecdysozoa</taxon>
        <taxon>Arthropoda</taxon>
        <taxon>Crustacea</taxon>
        <taxon>Multicrustacea</taxon>
        <taxon>Malacostraca</taxon>
        <taxon>Eumalacostraca</taxon>
        <taxon>Eucarida</taxon>
        <taxon>Decapoda</taxon>
        <taxon>Dendrobranchiata</taxon>
        <taxon>Penaeoidea</taxon>
        <taxon>Penaeidae</taxon>
        <taxon>Penaeus</taxon>
    </lineage>
</organism>
<protein>
    <recommendedName>
        <fullName evidence="2">Inosine/uridine-preferring nucleoside hydrolase domain-containing protein</fullName>
    </recommendedName>
</protein>
<sequence length="359" mass="39699">MLPRSQGPRVIVPAPKPASTMAIPKVVIDTDAGLDDALAIFMALESHKRGDLEVVAITTVHGNTKVDNVCVNVLRILRAADLLEEIPVFVGAGQSLIHPWVDPGEPFHGSDGFGDAKLADPPPPTSLLKPQHSVWELVELSKKYENELVLVSLGPLTNVALALRLDPKFTSRLAGFYAMGGNTTALGNITVCGEFNFTCDPEAVRVVLEGTEQGICLVPWETCLYDIDITYHERRQMGAVSRPAAQLMNQIEHRILNKKEFDHWITCDQLAMAWMIDDVRNKKVPIRIEKEPTGVGASSLLTASKKCFATIELNGSHTRGQLVLDHDNRLKRKNNVIIMTAVDKELYRRYLRMAFGGEF</sequence>
<dbReference type="EMBL" id="QCYY01002563">
    <property type="protein sequence ID" value="ROT69468.1"/>
    <property type="molecule type" value="Genomic_DNA"/>
</dbReference>
<dbReference type="GO" id="GO:0016799">
    <property type="term" value="F:hydrolase activity, hydrolyzing N-glycosyl compounds"/>
    <property type="evidence" value="ECO:0007669"/>
    <property type="project" value="InterPro"/>
</dbReference>
<dbReference type="InterPro" id="IPR036452">
    <property type="entry name" value="Ribo_hydro-like"/>
</dbReference>
<comment type="similarity">
    <text evidence="1">Belongs to the IUNH family.</text>
</comment>
<dbReference type="PANTHER" id="PTHR46190:SF1">
    <property type="entry name" value="SI:CH211-201H21.5"/>
    <property type="match status" value="1"/>
</dbReference>
<dbReference type="InterPro" id="IPR001910">
    <property type="entry name" value="Inosine/uridine_hydrolase_dom"/>
</dbReference>
<evidence type="ECO:0000313" key="4">
    <source>
        <dbReference type="Proteomes" id="UP000283509"/>
    </source>
</evidence>
<gene>
    <name evidence="3" type="ORF">C7M84_012361</name>
</gene>
<reference evidence="3 4" key="2">
    <citation type="submission" date="2019-01" db="EMBL/GenBank/DDBJ databases">
        <title>The decoding of complex shrimp genome reveals the adaptation for benthos swimmer, frequently molting mechanism and breeding impact on genome.</title>
        <authorList>
            <person name="Sun Y."/>
            <person name="Gao Y."/>
            <person name="Yu Y."/>
        </authorList>
    </citation>
    <scope>NUCLEOTIDE SEQUENCE [LARGE SCALE GENOMIC DNA]</scope>
    <source>
        <tissue evidence="3">Muscle</tissue>
    </source>
</reference>
<feature type="domain" description="Inosine/uridine-preferring nucleoside hydrolase" evidence="2">
    <location>
        <begin position="26"/>
        <end position="347"/>
    </location>
</feature>
<dbReference type="STRING" id="6689.A0A3R7QJH1"/>
<dbReference type="SUPFAM" id="SSF53590">
    <property type="entry name" value="Nucleoside hydrolase"/>
    <property type="match status" value="1"/>
</dbReference>
<dbReference type="Pfam" id="PF01156">
    <property type="entry name" value="IU_nuc_hydro"/>
    <property type="match status" value="1"/>
</dbReference>
<dbReference type="InterPro" id="IPR052775">
    <property type="entry name" value="IUN_hydrolase"/>
</dbReference>
<evidence type="ECO:0000313" key="3">
    <source>
        <dbReference type="EMBL" id="ROT69468.1"/>
    </source>
</evidence>
<evidence type="ECO:0000256" key="1">
    <source>
        <dbReference type="ARBA" id="ARBA00009176"/>
    </source>
</evidence>
<proteinExistence type="inferred from homology"/>
<dbReference type="OrthoDB" id="432381at2759"/>
<dbReference type="AlphaFoldDB" id="A0A3R7QJH1"/>
<name>A0A3R7QJH1_PENVA</name>
<accession>A0A3R7QJH1</accession>
<evidence type="ECO:0000259" key="2">
    <source>
        <dbReference type="Pfam" id="PF01156"/>
    </source>
</evidence>
<reference evidence="3 4" key="1">
    <citation type="submission" date="2018-04" db="EMBL/GenBank/DDBJ databases">
        <authorList>
            <person name="Zhang X."/>
            <person name="Yuan J."/>
            <person name="Li F."/>
            <person name="Xiang J."/>
        </authorList>
    </citation>
    <scope>NUCLEOTIDE SEQUENCE [LARGE SCALE GENOMIC DNA]</scope>
    <source>
        <tissue evidence="3">Muscle</tissue>
    </source>
</reference>
<comment type="caution">
    <text evidence="3">The sequence shown here is derived from an EMBL/GenBank/DDBJ whole genome shotgun (WGS) entry which is preliminary data.</text>
</comment>